<evidence type="ECO:0000256" key="1">
    <source>
        <dbReference type="SAM" id="MobiDB-lite"/>
    </source>
</evidence>
<evidence type="ECO:0000313" key="3">
    <source>
        <dbReference type="Proteomes" id="UP000030651"/>
    </source>
</evidence>
<dbReference type="InParanoid" id="W3XB69"/>
<accession>W3XB69</accession>
<dbReference type="Proteomes" id="UP000030651">
    <property type="component" value="Unassembled WGS sequence"/>
</dbReference>
<dbReference type="OrthoDB" id="10593096at2759"/>
<protein>
    <submittedName>
        <fullName evidence="2">Uncharacterized protein</fullName>
    </submittedName>
</protein>
<name>W3XB69_PESFW</name>
<dbReference type="HOGENOM" id="CLU_1142905_0_0_1"/>
<feature type="region of interest" description="Disordered" evidence="1">
    <location>
        <begin position="197"/>
        <end position="243"/>
    </location>
</feature>
<dbReference type="GeneID" id="19270143"/>
<reference evidence="3" key="1">
    <citation type="journal article" date="2015" name="BMC Genomics">
        <title>Genomic and transcriptomic analysis of the endophytic fungus Pestalotiopsis fici reveals its lifestyle and high potential for synthesis of natural products.</title>
        <authorList>
            <person name="Wang X."/>
            <person name="Zhang X."/>
            <person name="Liu L."/>
            <person name="Xiang M."/>
            <person name="Wang W."/>
            <person name="Sun X."/>
            <person name="Che Y."/>
            <person name="Guo L."/>
            <person name="Liu G."/>
            <person name="Guo L."/>
            <person name="Wang C."/>
            <person name="Yin W.B."/>
            <person name="Stadler M."/>
            <person name="Zhang X."/>
            <person name="Liu X."/>
        </authorList>
    </citation>
    <scope>NUCLEOTIDE SEQUENCE [LARGE SCALE GENOMIC DNA]</scope>
    <source>
        <strain evidence="3">W106-1 / CGMCC3.15140</strain>
    </source>
</reference>
<organism evidence="2 3">
    <name type="scientific">Pestalotiopsis fici (strain W106-1 / CGMCC3.15140)</name>
    <dbReference type="NCBI Taxonomy" id="1229662"/>
    <lineage>
        <taxon>Eukaryota</taxon>
        <taxon>Fungi</taxon>
        <taxon>Dikarya</taxon>
        <taxon>Ascomycota</taxon>
        <taxon>Pezizomycotina</taxon>
        <taxon>Sordariomycetes</taxon>
        <taxon>Xylariomycetidae</taxon>
        <taxon>Amphisphaeriales</taxon>
        <taxon>Sporocadaceae</taxon>
        <taxon>Pestalotiopsis</taxon>
    </lineage>
</organism>
<gene>
    <name evidence="2" type="ORF">PFICI_05130</name>
</gene>
<proteinExistence type="predicted"/>
<evidence type="ECO:0000313" key="2">
    <source>
        <dbReference type="EMBL" id="ETS83254.1"/>
    </source>
</evidence>
<dbReference type="RefSeq" id="XP_007831902.1">
    <property type="nucleotide sequence ID" value="XM_007833711.1"/>
</dbReference>
<keyword evidence="3" id="KW-1185">Reference proteome</keyword>
<feature type="compositionally biased region" description="Acidic residues" evidence="1">
    <location>
        <begin position="209"/>
        <end position="243"/>
    </location>
</feature>
<sequence>MEDRKDDIKVRDALCEGITIHSGAPIDRRMKELFTKLLSKRVFSEVSWLRRQKLVTPDHLFWFAWEVMSARKRATNNPLQDLNLNFKKNQMTFVHTADKLLNFMEEHRDSWMPDGIKLHMGEYRDPAKEHELEDFEPSHDQPEGLEQGSMLEAMDAINESVEEQEAEEATENARFEAAIEMAGDAAFVDEINQMTIGDRAAGYSVPVESSDEEEDDDDDDEDDEEEGEEGEEQEDVEMEDIEE</sequence>
<dbReference type="EMBL" id="KI912111">
    <property type="protein sequence ID" value="ETS83254.1"/>
    <property type="molecule type" value="Genomic_DNA"/>
</dbReference>
<dbReference type="KEGG" id="pfy:PFICI_05130"/>
<dbReference type="AlphaFoldDB" id="W3XB69"/>